<keyword evidence="4" id="KW-1185">Reference proteome</keyword>
<dbReference type="InterPro" id="IPR013538">
    <property type="entry name" value="ASHA1/2-like_C"/>
</dbReference>
<dbReference type="SUPFAM" id="SSF55961">
    <property type="entry name" value="Bet v1-like"/>
    <property type="match status" value="1"/>
</dbReference>
<dbReference type="AlphaFoldDB" id="A0A6H3NU84"/>
<dbReference type="Proteomes" id="UP000297649">
    <property type="component" value="Unassembled WGS sequence"/>
</dbReference>
<comment type="similarity">
    <text evidence="1">Belongs to the AHA1 family.</text>
</comment>
<dbReference type="Pfam" id="PF08327">
    <property type="entry name" value="AHSA1"/>
    <property type="match status" value="1"/>
</dbReference>
<protein>
    <submittedName>
        <fullName evidence="3">SRPBCC domain-containing protein</fullName>
    </submittedName>
</protein>
<evidence type="ECO:0000313" key="3">
    <source>
        <dbReference type="EMBL" id="TGN15166.1"/>
    </source>
</evidence>
<name>A0A6H3NU84_9LEPT</name>
<dbReference type="InterPro" id="IPR023393">
    <property type="entry name" value="START-like_dom_sf"/>
</dbReference>
<accession>A0A6H3NU84</accession>
<dbReference type="Gene3D" id="3.30.530.20">
    <property type="match status" value="1"/>
</dbReference>
<proteinExistence type="inferred from homology"/>
<gene>
    <name evidence="3" type="ORF">EHR08_02370</name>
</gene>
<evidence type="ECO:0000259" key="2">
    <source>
        <dbReference type="Pfam" id="PF08327"/>
    </source>
</evidence>
<evidence type="ECO:0000256" key="1">
    <source>
        <dbReference type="ARBA" id="ARBA00006817"/>
    </source>
</evidence>
<organism evidence="3 4">
    <name type="scientific">Leptospira bandrabouensis</name>
    <dbReference type="NCBI Taxonomy" id="2484903"/>
    <lineage>
        <taxon>Bacteria</taxon>
        <taxon>Pseudomonadati</taxon>
        <taxon>Spirochaetota</taxon>
        <taxon>Spirochaetia</taxon>
        <taxon>Leptospirales</taxon>
        <taxon>Leptospiraceae</taxon>
        <taxon>Leptospira</taxon>
    </lineage>
</organism>
<dbReference type="RefSeq" id="WP_135744859.1">
    <property type="nucleotide sequence ID" value="NZ_RQHT01000014.1"/>
</dbReference>
<dbReference type="OrthoDB" id="9800600at2"/>
<dbReference type="EMBL" id="RQHU01000005">
    <property type="protein sequence ID" value="TGN15166.1"/>
    <property type="molecule type" value="Genomic_DNA"/>
</dbReference>
<feature type="domain" description="Activator of Hsp90 ATPase homologue 1/2-like C-terminal" evidence="2">
    <location>
        <begin position="22"/>
        <end position="146"/>
    </location>
</feature>
<reference evidence="3" key="1">
    <citation type="journal article" date="2019" name="PLoS Negl. Trop. Dis.">
        <title>Revisiting the worldwide diversity of Leptospira species in the environment.</title>
        <authorList>
            <person name="Vincent A.T."/>
            <person name="Schiettekatte O."/>
            <person name="Bourhy P."/>
            <person name="Veyrier F.J."/>
            <person name="Picardeau M."/>
        </authorList>
    </citation>
    <scope>NUCLEOTIDE SEQUENCE [LARGE SCALE GENOMIC DNA]</scope>
    <source>
        <strain evidence="3">201601109</strain>
    </source>
</reference>
<comment type="caution">
    <text evidence="3">The sequence shown here is derived from an EMBL/GenBank/DDBJ whole genome shotgun (WGS) entry which is preliminary data.</text>
</comment>
<sequence>MQTTNQMNHNLTLSLTKTIPSSLERIWEILTTPKYIKEFLYDTDAISDWKEGSSLIFKGVWEGTPYEEKGKILTFQPPHTFRYSYFSDFFGLPDLQENYSIIENKLTYADGLVTIHLTQTGFTSVERRDHSIESWKQCLDIIEKMVKTLH</sequence>
<evidence type="ECO:0000313" key="4">
    <source>
        <dbReference type="Proteomes" id="UP000297649"/>
    </source>
</evidence>
<dbReference type="CDD" id="cd07814">
    <property type="entry name" value="SRPBCC_CalC_Aha1-like"/>
    <property type="match status" value="1"/>
</dbReference>